<evidence type="ECO:0000256" key="2">
    <source>
        <dbReference type="SAM" id="SignalP"/>
    </source>
</evidence>
<feature type="compositionally biased region" description="Pro residues" evidence="1">
    <location>
        <begin position="283"/>
        <end position="292"/>
    </location>
</feature>
<feature type="chain" id="PRO_5025540746" description="DUF8021 domain-containing protein" evidence="2">
    <location>
        <begin position="18"/>
        <end position="292"/>
    </location>
</feature>
<dbReference type="EMBL" id="ML994616">
    <property type="protein sequence ID" value="KAF2191886.1"/>
    <property type="molecule type" value="Genomic_DNA"/>
</dbReference>
<evidence type="ECO:0000313" key="4">
    <source>
        <dbReference type="EMBL" id="KAF2191886.1"/>
    </source>
</evidence>
<dbReference type="Proteomes" id="UP000800200">
    <property type="component" value="Unassembled WGS sequence"/>
</dbReference>
<reference evidence="4" key="1">
    <citation type="journal article" date="2020" name="Stud. Mycol.">
        <title>101 Dothideomycetes genomes: a test case for predicting lifestyles and emergence of pathogens.</title>
        <authorList>
            <person name="Haridas S."/>
            <person name="Albert R."/>
            <person name="Binder M."/>
            <person name="Bloem J."/>
            <person name="Labutti K."/>
            <person name="Salamov A."/>
            <person name="Andreopoulos B."/>
            <person name="Baker S."/>
            <person name="Barry K."/>
            <person name="Bills G."/>
            <person name="Bluhm B."/>
            <person name="Cannon C."/>
            <person name="Castanera R."/>
            <person name="Culley D."/>
            <person name="Daum C."/>
            <person name="Ezra D."/>
            <person name="Gonzalez J."/>
            <person name="Henrissat B."/>
            <person name="Kuo A."/>
            <person name="Liang C."/>
            <person name="Lipzen A."/>
            <person name="Lutzoni F."/>
            <person name="Magnuson J."/>
            <person name="Mondo S."/>
            <person name="Nolan M."/>
            <person name="Ohm R."/>
            <person name="Pangilinan J."/>
            <person name="Park H.-J."/>
            <person name="Ramirez L."/>
            <person name="Alfaro M."/>
            <person name="Sun H."/>
            <person name="Tritt A."/>
            <person name="Yoshinaga Y."/>
            <person name="Zwiers L.-H."/>
            <person name="Turgeon B."/>
            <person name="Goodwin S."/>
            <person name="Spatafora J."/>
            <person name="Crous P."/>
            <person name="Grigoriev I."/>
        </authorList>
    </citation>
    <scope>NUCLEOTIDE SEQUENCE</scope>
    <source>
        <strain evidence="4">CBS 207.26</strain>
    </source>
</reference>
<evidence type="ECO:0000256" key="1">
    <source>
        <dbReference type="SAM" id="MobiDB-lite"/>
    </source>
</evidence>
<gene>
    <name evidence="4" type="ORF">K469DRAFT_555905</name>
</gene>
<accession>A0A6A6EPQ3</accession>
<protein>
    <recommendedName>
        <fullName evidence="3">DUF8021 domain-containing protein</fullName>
    </recommendedName>
</protein>
<dbReference type="Pfam" id="PF26061">
    <property type="entry name" value="DUF8021"/>
    <property type="match status" value="1"/>
</dbReference>
<proteinExistence type="predicted"/>
<feature type="domain" description="DUF8021" evidence="3">
    <location>
        <begin position="148"/>
        <end position="258"/>
    </location>
</feature>
<dbReference type="InterPro" id="IPR058334">
    <property type="entry name" value="DUF8021"/>
</dbReference>
<feature type="signal peptide" evidence="2">
    <location>
        <begin position="1"/>
        <end position="17"/>
    </location>
</feature>
<feature type="compositionally biased region" description="Polar residues" evidence="1">
    <location>
        <begin position="273"/>
        <end position="282"/>
    </location>
</feature>
<organism evidence="4 5">
    <name type="scientific">Zopfia rhizophila CBS 207.26</name>
    <dbReference type="NCBI Taxonomy" id="1314779"/>
    <lineage>
        <taxon>Eukaryota</taxon>
        <taxon>Fungi</taxon>
        <taxon>Dikarya</taxon>
        <taxon>Ascomycota</taxon>
        <taxon>Pezizomycotina</taxon>
        <taxon>Dothideomycetes</taxon>
        <taxon>Dothideomycetes incertae sedis</taxon>
        <taxon>Zopfiaceae</taxon>
        <taxon>Zopfia</taxon>
    </lineage>
</organism>
<keyword evidence="2" id="KW-0732">Signal</keyword>
<keyword evidence="5" id="KW-1185">Reference proteome</keyword>
<evidence type="ECO:0000259" key="3">
    <source>
        <dbReference type="Pfam" id="PF26061"/>
    </source>
</evidence>
<name>A0A6A6EPQ3_9PEZI</name>
<evidence type="ECO:0000313" key="5">
    <source>
        <dbReference type="Proteomes" id="UP000800200"/>
    </source>
</evidence>
<dbReference type="OrthoDB" id="3515051at2759"/>
<dbReference type="AlphaFoldDB" id="A0A6A6EPQ3"/>
<feature type="region of interest" description="Disordered" evidence="1">
    <location>
        <begin position="273"/>
        <end position="292"/>
    </location>
</feature>
<sequence length="292" mass="32039">MLHLFVLASALAVSVSADCSQDFLRNATQSYVEAQAKGLYTGMTALADNVTYVENDRPVNIKTGILSQPLKLDYNRSIHDPVLCNTFTEIIVTDPKHPYVIGTRMESDGSKITKIESLVTDEGDWLFNATGYAYYNSLENWEPIPEGQRDSRAVIKAAGDAYFDRFANENVSVPYGTPCARLEGGAYTGGRNLSANTCNLGLPSTIHVVNRRYVIDEVMGAVDMYLGFPGLDRASRDPTPDSHLFRVEKGKIRYIHTLSTCEGHPGCGLNGTFTPIESQRPPTATPKPPRLA</sequence>